<evidence type="ECO:0000256" key="5">
    <source>
        <dbReference type="PIRSR" id="PIRSR004846-1"/>
    </source>
</evidence>
<evidence type="ECO:0000256" key="4">
    <source>
        <dbReference type="ARBA" id="ARBA00022729"/>
    </source>
</evidence>
<dbReference type="GO" id="GO:1901359">
    <property type="term" value="F:tungstate binding"/>
    <property type="evidence" value="ECO:0007669"/>
    <property type="project" value="UniProtKB-ARBA"/>
</dbReference>
<keyword evidence="3 5" id="KW-0479">Metal-binding</keyword>
<dbReference type="EMBL" id="UPPP01000078">
    <property type="protein sequence ID" value="VBB07667.1"/>
    <property type="molecule type" value="Genomic_DNA"/>
</dbReference>
<dbReference type="PROSITE" id="PS51257">
    <property type="entry name" value="PROKAR_LIPOPROTEIN"/>
    <property type="match status" value="1"/>
</dbReference>
<evidence type="ECO:0000313" key="6">
    <source>
        <dbReference type="EMBL" id="VBB07667.1"/>
    </source>
</evidence>
<dbReference type="OrthoDB" id="9785015at2"/>
<dbReference type="AlphaFoldDB" id="A0A498R9N6"/>
<feature type="binding site" evidence="5">
    <location>
        <position position="73"/>
    </location>
    <ligand>
        <name>molybdate</name>
        <dbReference type="ChEBI" id="CHEBI:36264"/>
    </ligand>
</feature>
<feature type="binding site" evidence="5">
    <location>
        <position position="182"/>
    </location>
    <ligand>
        <name>molybdate</name>
        <dbReference type="ChEBI" id="CHEBI:36264"/>
    </ligand>
</feature>
<dbReference type="CDD" id="cd13537">
    <property type="entry name" value="PBP2_YvgL_like"/>
    <property type="match status" value="1"/>
</dbReference>
<dbReference type="GO" id="GO:0015689">
    <property type="term" value="P:molybdate ion transport"/>
    <property type="evidence" value="ECO:0007669"/>
    <property type="project" value="InterPro"/>
</dbReference>
<dbReference type="InterPro" id="IPR050682">
    <property type="entry name" value="ModA/WtpA"/>
</dbReference>
<accession>A0A498R9N6</accession>
<keyword evidence="4" id="KW-0732">Signal</keyword>
<evidence type="ECO:0000256" key="3">
    <source>
        <dbReference type="ARBA" id="ARBA00022723"/>
    </source>
</evidence>
<feature type="binding site" evidence="5">
    <location>
        <position position="45"/>
    </location>
    <ligand>
        <name>molybdate</name>
        <dbReference type="ChEBI" id="CHEBI:36264"/>
    </ligand>
</feature>
<keyword evidence="2 5" id="KW-0500">Molybdenum</keyword>
<evidence type="ECO:0000256" key="1">
    <source>
        <dbReference type="ARBA" id="ARBA00009175"/>
    </source>
</evidence>
<protein>
    <submittedName>
        <fullName evidence="6">Uncharacterized protein</fullName>
    </submittedName>
</protein>
<proteinExistence type="inferred from homology"/>
<dbReference type="PANTHER" id="PTHR30632">
    <property type="entry name" value="MOLYBDATE-BINDING PERIPLASMIC PROTEIN"/>
    <property type="match status" value="1"/>
</dbReference>
<evidence type="ECO:0000256" key="2">
    <source>
        <dbReference type="ARBA" id="ARBA00022505"/>
    </source>
</evidence>
<sequence length="265" mass="28624">MKKWLLWMITSLMIVLITAGCGGTKQEPSGQAGQPVDLTVSAAASLKDVLAEIGKNYQAKHPNVKLSFNLGSSGALQQQIEQGAPADLFISAAPKQMDELQKKNLIDRESRRNLVENKLVLIVPSDSKSTLTSYNDLTNDTVKKISIGEPGAVPAGQYAEQVLQKLNIWQKVQDKLVFAKDVRSVLAYVETENVDAGIVYKTDAAISKKVKIVAAAPDGTHKPIIYPAAVVAGSKQKQAAQDFLTYLASAEAATVFEKYGFTMSK</sequence>
<dbReference type="InterPro" id="IPR005950">
    <property type="entry name" value="ModA"/>
</dbReference>
<dbReference type="PIRSF" id="PIRSF004846">
    <property type="entry name" value="ModA"/>
    <property type="match status" value="1"/>
</dbReference>
<feature type="binding site" evidence="5">
    <location>
        <position position="200"/>
    </location>
    <ligand>
        <name>molybdate</name>
        <dbReference type="ChEBI" id="CHEBI:36264"/>
    </ligand>
</feature>
<organism evidence="6 7">
    <name type="scientific">Lucifera butyrica</name>
    <dbReference type="NCBI Taxonomy" id="1351585"/>
    <lineage>
        <taxon>Bacteria</taxon>
        <taxon>Bacillati</taxon>
        <taxon>Bacillota</taxon>
        <taxon>Negativicutes</taxon>
        <taxon>Veillonellales</taxon>
        <taxon>Veillonellaceae</taxon>
        <taxon>Lucifera</taxon>
    </lineage>
</organism>
<dbReference type="InterPro" id="IPR041879">
    <property type="entry name" value="YvgL-like_PBP2"/>
</dbReference>
<name>A0A498R9N6_9FIRM</name>
<dbReference type="FunFam" id="3.40.190.10:FF:000035">
    <property type="entry name" value="Molybdate ABC transporter substrate-binding protein"/>
    <property type="match status" value="1"/>
</dbReference>
<dbReference type="Gene3D" id="3.40.190.10">
    <property type="entry name" value="Periplasmic binding protein-like II"/>
    <property type="match status" value="2"/>
</dbReference>
<gene>
    <name evidence="6" type="ORF">LUCI_2932</name>
</gene>
<dbReference type="GO" id="GO:0030973">
    <property type="term" value="F:molybdate ion binding"/>
    <property type="evidence" value="ECO:0007669"/>
    <property type="project" value="TreeGrafter"/>
</dbReference>
<keyword evidence="7" id="KW-1185">Reference proteome</keyword>
<evidence type="ECO:0000313" key="7">
    <source>
        <dbReference type="Proteomes" id="UP000277811"/>
    </source>
</evidence>
<comment type="similarity">
    <text evidence="1">Belongs to the bacterial solute-binding protein ModA family.</text>
</comment>
<dbReference type="Proteomes" id="UP000277811">
    <property type="component" value="Unassembled WGS sequence"/>
</dbReference>
<dbReference type="PANTHER" id="PTHR30632:SF0">
    <property type="entry name" value="SULFATE-BINDING PROTEIN"/>
    <property type="match status" value="1"/>
</dbReference>
<dbReference type="RefSeq" id="WP_122628599.1">
    <property type="nucleotide sequence ID" value="NZ_UPPP01000078.1"/>
</dbReference>
<dbReference type="GO" id="GO:0046872">
    <property type="term" value="F:metal ion binding"/>
    <property type="evidence" value="ECO:0007669"/>
    <property type="project" value="UniProtKB-KW"/>
</dbReference>
<reference evidence="6 7" key="1">
    <citation type="submission" date="2018-06" db="EMBL/GenBank/DDBJ databases">
        <authorList>
            <person name="Strepis N."/>
        </authorList>
    </citation>
    <scope>NUCLEOTIDE SEQUENCE [LARGE SCALE GENOMIC DNA]</scope>
    <source>
        <strain evidence="6">LUCI</strain>
    </source>
</reference>
<feature type="binding site" evidence="5">
    <location>
        <position position="155"/>
    </location>
    <ligand>
        <name>molybdate</name>
        <dbReference type="ChEBI" id="CHEBI:36264"/>
    </ligand>
</feature>
<dbReference type="Pfam" id="PF13531">
    <property type="entry name" value="SBP_bac_11"/>
    <property type="match status" value="1"/>
</dbReference>
<dbReference type="SUPFAM" id="SSF53850">
    <property type="entry name" value="Periplasmic binding protein-like II"/>
    <property type="match status" value="1"/>
</dbReference>
<dbReference type="NCBIfam" id="TIGR01256">
    <property type="entry name" value="modA"/>
    <property type="match status" value="1"/>
</dbReference>